<dbReference type="OrthoDB" id="10591at10239"/>
<dbReference type="RefSeq" id="YP_009274236.1">
    <property type="nucleotide sequence ID" value="NC_030915.1"/>
</dbReference>
<sequence length="475" mass="54479">MTHFPGDDYQTYVSQALTYHRKRRPSRAIIGGIKNFIDFRDFTPNYLNKTIKGWEEYVYIDTKNKTAKITYADPLSTQQAGYWNITEGTLEGFLELVDKYDKIFVHIDVQSRTFINLWHNTYAKKVRWLYEAQEKMRDTLSIIPFGTFDYEMYYCMGFAGGGRSAGMFYEREIMFPDGRTYEPNSGGSNWGVWQKYRDRYPGISNLALSFKMLKITPALNKEYYDRIGKIPLTPYVTASMLDHGDVSSMFFCHNFRDTGKKNPRAQKSVFTGAGKNRARPDQHRFITGDAVICDKCTLNYSCKLYREGGLCIVDGSEGSELIKKFKSDKAKDIVEGMQYLLVEEVVILENELERRKRQIADGEKPDLTPAQIAKQINSVMAHGEKVAKLKDPSLTKPKVNINMPAIPAAPQQGQVIEGEVDNRPQLETMNDRDKQALIRRMESLGYNRANITQETMQEFLIAEKSNLPQLGKAVF</sequence>
<name>A0A160DGU8_9CAUD</name>
<proteinExistence type="predicted"/>
<gene>
    <name evidence="1" type="primary">9</name>
    <name evidence="1" type="ORF">PBI_ORCHID_9</name>
</gene>
<dbReference type="GeneID" id="28800352"/>
<accession>A0A160DGU8</accession>
<dbReference type="KEGG" id="vg:28800352"/>
<reference evidence="2" key="1">
    <citation type="submission" date="2016-03" db="EMBL/GenBank/DDBJ databases">
        <authorList>
            <person name="Ploux O."/>
        </authorList>
    </citation>
    <scope>NUCLEOTIDE SEQUENCE [LARGE SCALE GENOMIC DNA]</scope>
</reference>
<keyword evidence="2" id="KW-1185">Reference proteome</keyword>
<organism evidence="1 2">
    <name type="scientific">Gordonia phage Orchid</name>
    <dbReference type="NCBI Taxonomy" id="1838075"/>
    <lineage>
        <taxon>Viruses</taxon>
        <taxon>Duplodnaviria</taxon>
        <taxon>Heunggongvirae</taxon>
        <taxon>Uroviricota</taxon>
        <taxon>Caudoviricetes</taxon>
        <taxon>Orchidvirus</taxon>
        <taxon>Orchidvirus orchid</taxon>
    </lineage>
</organism>
<dbReference type="EMBL" id="KU998253">
    <property type="protein sequence ID" value="ANA87356.1"/>
    <property type="molecule type" value="Genomic_DNA"/>
</dbReference>
<evidence type="ECO:0000313" key="2">
    <source>
        <dbReference type="Proteomes" id="UP000204112"/>
    </source>
</evidence>
<dbReference type="Proteomes" id="UP000204112">
    <property type="component" value="Segment"/>
</dbReference>
<evidence type="ECO:0000313" key="1">
    <source>
        <dbReference type="EMBL" id="ANA87356.1"/>
    </source>
</evidence>
<protein>
    <submittedName>
        <fullName evidence="1">Uncharacterized protein</fullName>
    </submittedName>
</protein>